<dbReference type="InterPro" id="IPR003593">
    <property type="entry name" value="AAA+_ATPase"/>
</dbReference>
<dbReference type="InterPro" id="IPR003439">
    <property type="entry name" value="ABC_transporter-like_ATP-bd"/>
</dbReference>
<dbReference type="GO" id="GO:0016887">
    <property type="term" value="F:ATP hydrolysis activity"/>
    <property type="evidence" value="ECO:0007669"/>
    <property type="project" value="InterPro"/>
</dbReference>
<dbReference type="GO" id="GO:0005524">
    <property type="term" value="F:ATP binding"/>
    <property type="evidence" value="ECO:0007669"/>
    <property type="project" value="UniProtKB-KW"/>
</dbReference>
<feature type="region of interest" description="Disordered" evidence="4">
    <location>
        <begin position="1"/>
        <end position="22"/>
    </location>
</feature>
<dbReference type="Gene3D" id="3.40.50.300">
    <property type="entry name" value="P-loop containing nucleotide triphosphate hydrolases"/>
    <property type="match status" value="1"/>
</dbReference>
<dbReference type="Pfam" id="PF12399">
    <property type="entry name" value="BCA_ABC_TP_C"/>
    <property type="match status" value="1"/>
</dbReference>
<sequence>MMSHTSTMAVMDAESSDGSQRNQPLLDVQNLTKKFGGLVAVNDLSFQVDEGEILGFIGPNGAGKSTTFNCLTGKHKPTEGTVTFRGEEVTSKPPHEMVNKGMARTFQHFAPLYDRSVLENVALAYTSGKVFSWSGLFSLSTITGTTYDAAAEICARVGLQDDLHRMPGELPHAGLIRLELGRALATDPKLMLVDEVFAGLASGEVEEISNLLLELHAEGMTLIVIDHNMSGLFELIDRAIVINFGEMIAKGTPEEIKNDPEVQKAYLGGEEL</sequence>
<keyword evidence="7" id="KW-1185">Reference proteome</keyword>
<dbReference type="CDD" id="cd03219">
    <property type="entry name" value="ABC_Mj1267_LivG_branched"/>
    <property type="match status" value="1"/>
</dbReference>
<dbReference type="PANTHER" id="PTHR45772:SF2">
    <property type="entry name" value="ABC TRANSPORTER ATP-BINDING PROTEIN"/>
    <property type="match status" value="1"/>
</dbReference>
<reference evidence="6 7" key="1">
    <citation type="submission" date="2022-09" db="EMBL/GenBank/DDBJ databases">
        <title>Enrichment on poylsaccharides allowed isolation of novel metabolic and taxonomic groups of Haloarchaea.</title>
        <authorList>
            <person name="Sorokin D.Y."/>
            <person name="Elcheninov A.G."/>
            <person name="Khizhniak T.V."/>
            <person name="Kolganova T.V."/>
            <person name="Kublanov I.V."/>
        </authorList>
    </citation>
    <scope>NUCLEOTIDE SEQUENCE [LARGE SCALE GENOMIC DNA]</scope>
    <source>
        <strain evidence="6 7">AArc-curdl1</strain>
    </source>
</reference>
<evidence type="ECO:0000313" key="6">
    <source>
        <dbReference type="EMBL" id="MCU4753096.1"/>
    </source>
</evidence>
<accession>A0AAP2Z9K2</accession>
<dbReference type="PROSITE" id="PS50893">
    <property type="entry name" value="ABC_TRANSPORTER_2"/>
    <property type="match status" value="1"/>
</dbReference>
<protein>
    <submittedName>
        <fullName evidence="6">ABC transporter ATP-binding protein</fullName>
    </submittedName>
</protein>
<gene>
    <name evidence="6" type="ORF">OB919_14110</name>
</gene>
<dbReference type="EMBL" id="JAOPJZ010000013">
    <property type="protein sequence ID" value="MCU4753096.1"/>
    <property type="molecule type" value="Genomic_DNA"/>
</dbReference>
<evidence type="ECO:0000256" key="3">
    <source>
        <dbReference type="ARBA" id="ARBA00022840"/>
    </source>
</evidence>
<dbReference type="InterPro" id="IPR051120">
    <property type="entry name" value="ABC_AA/LPS_Transport"/>
</dbReference>
<dbReference type="InterPro" id="IPR032823">
    <property type="entry name" value="BCA_ABC_TP_C"/>
</dbReference>
<proteinExistence type="predicted"/>
<dbReference type="Proteomes" id="UP001321047">
    <property type="component" value="Unassembled WGS sequence"/>
</dbReference>
<dbReference type="InterPro" id="IPR027417">
    <property type="entry name" value="P-loop_NTPase"/>
</dbReference>
<dbReference type="RefSeq" id="WP_342809421.1">
    <property type="nucleotide sequence ID" value="NZ_JAOPJZ010000013.1"/>
</dbReference>
<comment type="caution">
    <text evidence="6">The sequence shown here is derived from an EMBL/GenBank/DDBJ whole genome shotgun (WGS) entry which is preliminary data.</text>
</comment>
<dbReference type="Pfam" id="PF00005">
    <property type="entry name" value="ABC_tran"/>
    <property type="match status" value="1"/>
</dbReference>
<organism evidence="6 7">
    <name type="scientific">Natronosalvus hydrolyticus</name>
    <dbReference type="NCBI Taxonomy" id="2979988"/>
    <lineage>
        <taxon>Archaea</taxon>
        <taxon>Methanobacteriati</taxon>
        <taxon>Methanobacteriota</taxon>
        <taxon>Stenosarchaea group</taxon>
        <taxon>Halobacteria</taxon>
        <taxon>Halobacteriales</taxon>
        <taxon>Natrialbaceae</taxon>
        <taxon>Natronosalvus</taxon>
    </lineage>
</organism>
<evidence type="ECO:0000256" key="2">
    <source>
        <dbReference type="ARBA" id="ARBA00022741"/>
    </source>
</evidence>
<evidence type="ECO:0000256" key="1">
    <source>
        <dbReference type="ARBA" id="ARBA00022448"/>
    </source>
</evidence>
<feature type="domain" description="ABC transporter" evidence="5">
    <location>
        <begin position="26"/>
        <end position="269"/>
    </location>
</feature>
<evidence type="ECO:0000313" key="7">
    <source>
        <dbReference type="Proteomes" id="UP001321047"/>
    </source>
</evidence>
<dbReference type="GO" id="GO:0005886">
    <property type="term" value="C:plasma membrane"/>
    <property type="evidence" value="ECO:0007669"/>
    <property type="project" value="TreeGrafter"/>
</dbReference>
<keyword evidence="1" id="KW-0813">Transport</keyword>
<evidence type="ECO:0000256" key="4">
    <source>
        <dbReference type="SAM" id="MobiDB-lite"/>
    </source>
</evidence>
<evidence type="ECO:0000259" key="5">
    <source>
        <dbReference type="PROSITE" id="PS50893"/>
    </source>
</evidence>
<dbReference type="SMART" id="SM00382">
    <property type="entry name" value="AAA"/>
    <property type="match status" value="1"/>
</dbReference>
<name>A0AAP2Z9K2_9EURY</name>
<dbReference type="SUPFAM" id="SSF52540">
    <property type="entry name" value="P-loop containing nucleoside triphosphate hydrolases"/>
    <property type="match status" value="1"/>
</dbReference>
<dbReference type="AlphaFoldDB" id="A0AAP2Z9K2"/>
<keyword evidence="3 6" id="KW-0067">ATP-binding</keyword>
<keyword evidence="2" id="KW-0547">Nucleotide-binding</keyword>
<dbReference type="PANTHER" id="PTHR45772">
    <property type="entry name" value="CONSERVED COMPONENT OF ABC TRANSPORTER FOR NATURAL AMINO ACIDS-RELATED"/>
    <property type="match status" value="1"/>
</dbReference>